<protein>
    <submittedName>
        <fullName evidence="3">GNAT family N-acetyltransferase</fullName>
        <ecNumber evidence="3">2.3.1.-</ecNumber>
    </submittedName>
</protein>
<dbReference type="PROSITE" id="PS51186">
    <property type="entry name" value="GNAT"/>
    <property type="match status" value="1"/>
</dbReference>
<accession>A0A8U0HTA3</accession>
<dbReference type="Gene3D" id="3.40.630.30">
    <property type="match status" value="1"/>
</dbReference>
<dbReference type="EC" id="2.3.1.-" evidence="3"/>
<dbReference type="InterPro" id="IPR016181">
    <property type="entry name" value="Acyl_CoA_acyltransferase"/>
</dbReference>
<dbReference type="Pfam" id="PF13673">
    <property type="entry name" value="Acetyltransf_10"/>
    <property type="match status" value="1"/>
</dbReference>
<evidence type="ECO:0000313" key="3">
    <source>
        <dbReference type="EMBL" id="UPV73993.1"/>
    </source>
</evidence>
<dbReference type="PANTHER" id="PTHR13355:SF11">
    <property type="entry name" value="GLUCOSAMINE 6-PHOSPHATE N-ACETYLTRANSFERASE"/>
    <property type="match status" value="1"/>
</dbReference>
<dbReference type="CDD" id="cd04301">
    <property type="entry name" value="NAT_SF"/>
    <property type="match status" value="1"/>
</dbReference>
<evidence type="ECO:0000313" key="4">
    <source>
        <dbReference type="Proteomes" id="UP000830729"/>
    </source>
</evidence>
<dbReference type="SUPFAM" id="SSF55729">
    <property type="entry name" value="Acyl-CoA N-acyltransferases (Nat)"/>
    <property type="match status" value="1"/>
</dbReference>
<dbReference type="PANTHER" id="PTHR13355">
    <property type="entry name" value="GLUCOSAMINE 6-PHOSPHATE N-ACETYLTRANSFERASE"/>
    <property type="match status" value="1"/>
</dbReference>
<keyword evidence="4" id="KW-1185">Reference proteome</keyword>
<evidence type="ECO:0000256" key="1">
    <source>
        <dbReference type="SAM" id="MobiDB-lite"/>
    </source>
</evidence>
<dbReference type="InterPro" id="IPR000182">
    <property type="entry name" value="GNAT_dom"/>
</dbReference>
<sequence>MTVGVRRAETEAERTDALAVRSEVFVEEQGVPEDLELDGKDDEAIHVVGYAEGESSDGRADGETPRPVGAGRLREVGDGVGKVERVAVLKPHRGEGVGRVIMDELEAAAAEQGLSKLVMHAQSPVEGFYRDLGYETTSDEFEEAGIPHVEMAKSLD</sequence>
<keyword evidence="3" id="KW-0012">Acyltransferase</keyword>
<feature type="domain" description="N-acetyltransferase" evidence="2">
    <location>
        <begin position="3"/>
        <end position="156"/>
    </location>
</feature>
<keyword evidence="3" id="KW-0808">Transferase</keyword>
<organism evidence="3 4">
    <name type="scientific">Halorussus limi</name>
    <dbReference type="NCBI Taxonomy" id="2938695"/>
    <lineage>
        <taxon>Archaea</taxon>
        <taxon>Methanobacteriati</taxon>
        <taxon>Methanobacteriota</taxon>
        <taxon>Stenosarchaea group</taxon>
        <taxon>Halobacteria</taxon>
        <taxon>Halobacteriales</taxon>
        <taxon>Haladaptataceae</taxon>
        <taxon>Halorussus</taxon>
    </lineage>
</organism>
<dbReference type="RefSeq" id="WP_248650043.1">
    <property type="nucleotide sequence ID" value="NZ_CP096659.1"/>
</dbReference>
<dbReference type="AlphaFoldDB" id="A0A8U0HTA3"/>
<dbReference type="GeneID" id="72186697"/>
<reference evidence="3 4" key="1">
    <citation type="submission" date="2022-04" db="EMBL/GenBank/DDBJ databases">
        <title>Diverse halophilic archaea isolated from saline environments.</title>
        <authorList>
            <person name="Cui H.-L."/>
        </authorList>
    </citation>
    <scope>NUCLEOTIDE SEQUENCE [LARGE SCALE GENOMIC DNA]</scope>
    <source>
        <strain evidence="3 4">XZYJT49</strain>
    </source>
</reference>
<dbReference type="InterPro" id="IPR039143">
    <property type="entry name" value="GNPNAT1-like"/>
</dbReference>
<proteinExistence type="predicted"/>
<gene>
    <name evidence="3" type="ORF">M0R89_15820</name>
</gene>
<evidence type="ECO:0000259" key="2">
    <source>
        <dbReference type="PROSITE" id="PS51186"/>
    </source>
</evidence>
<dbReference type="KEGG" id="halx:M0R89_15820"/>
<dbReference type="EMBL" id="CP096659">
    <property type="protein sequence ID" value="UPV73993.1"/>
    <property type="molecule type" value="Genomic_DNA"/>
</dbReference>
<feature type="region of interest" description="Disordered" evidence="1">
    <location>
        <begin position="50"/>
        <end position="74"/>
    </location>
</feature>
<dbReference type="Proteomes" id="UP000830729">
    <property type="component" value="Chromosome"/>
</dbReference>
<name>A0A8U0HTA3_9EURY</name>
<dbReference type="GO" id="GO:0004343">
    <property type="term" value="F:glucosamine 6-phosphate N-acetyltransferase activity"/>
    <property type="evidence" value="ECO:0007669"/>
    <property type="project" value="TreeGrafter"/>
</dbReference>